<organism evidence="7 8">
    <name type="scientific">Rhizobium soli</name>
    <dbReference type="NCBI Taxonomy" id="424798"/>
    <lineage>
        <taxon>Bacteria</taxon>
        <taxon>Pseudomonadati</taxon>
        <taxon>Pseudomonadota</taxon>
        <taxon>Alphaproteobacteria</taxon>
        <taxon>Hyphomicrobiales</taxon>
        <taxon>Rhizobiaceae</taxon>
        <taxon>Rhizobium/Agrobacterium group</taxon>
        <taxon>Rhizobium</taxon>
    </lineage>
</organism>
<evidence type="ECO:0000256" key="3">
    <source>
        <dbReference type="ARBA" id="ARBA00023157"/>
    </source>
</evidence>
<dbReference type="CDD" id="cd03023">
    <property type="entry name" value="DsbA_Com1_like"/>
    <property type="match status" value="1"/>
</dbReference>
<keyword evidence="7" id="KW-0413">Isomerase</keyword>
<protein>
    <submittedName>
        <fullName evidence="7">Protein-disulfide isomerase</fullName>
    </submittedName>
</protein>
<dbReference type="PROSITE" id="PS51352">
    <property type="entry name" value="THIOREDOXIN_2"/>
    <property type="match status" value="1"/>
</dbReference>
<dbReference type="PANTHER" id="PTHR13887:SF14">
    <property type="entry name" value="DISULFIDE BOND FORMATION PROTEIN D"/>
    <property type="match status" value="1"/>
</dbReference>
<evidence type="ECO:0000259" key="6">
    <source>
        <dbReference type="PROSITE" id="PS51352"/>
    </source>
</evidence>
<keyword evidence="2" id="KW-0560">Oxidoreductase</keyword>
<comment type="caution">
    <text evidence="7">The sequence shown here is derived from an EMBL/GenBank/DDBJ whole genome shotgun (WGS) entry which is preliminary data.</text>
</comment>
<dbReference type="InterPro" id="IPR013766">
    <property type="entry name" value="Thioredoxin_domain"/>
</dbReference>
<keyword evidence="4" id="KW-0676">Redox-active center</keyword>
<feature type="signal peptide" evidence="5">
    <location>
        <begin position="1"/>
        <end position="29"/>
    </location>
</feature>
<evidence type="ECO:0000256" key="2">
    <source>
        <dbReference type="ARBA" id="ARBA00023002"/>
    </source>
</evidence>
<name>A0A7X0MSH9_9HYPH</name>
<dbReference type="Proteomes" id="UP000585437">
    <property type="component" value="Unassembled WGS sequence"/>
</dbReference>
<evidence type="ECO:0000256" key="1">
    <source>
        <dbReference type="ARBA" id="ARBA00022729"/>
    </source>
</evidence>
<reference evidence="7 8" key="1">
    <citation type="submission" date="2020-08" db="EMBL/GenBank/DDBJ databases">
        <title>The Agave Microbiome: Exploring the role of microbial communities in plant adaptations to desert environments.</title>
        <authorList>
            <person name="Partida-Martinez L.P."/>
        </authorList>
    </citation>
    <scope>NUCLEOTIDE SEQUENCE [LARGE SCALE GENOMIC DNA]</scope>
    <source>
        <strain evidence="7 8">AS3.12</strain>
    </source>
</reference>
<evidence type="ECO:0000313" key="7">
    <source>
        <dbReference type="EMBL" id="MBB6509386.1"/>
    </source>
</evidence>
<evidence type="ECO:0000256" key="4">
    <source>
        <dbReference type="ARBA" id="ARBA00023284"/>
    </source>
</evidence>
<gene>
    <name evidence="7" type="ORF">F4695_002743</name>
</gene>
<evidence type="ECO:0000313" key="8">
    <source>
        <dbReference type="Proteomes" id="UP000585437"/>
    </source>
</evidence>
<dbReference type="InterPro" id="IPR001853">
    <property type="entry name" value="DSBA-like_thioredoxin_dom"/>
</dbReference>
<evidence type="ECO:0000256" key="5">
    <source>
        <dbReference type="SAM" id="SignalP"/>
    </source>
</evidence>
<dbReference type="Pfam" id="PF18312">
    <property type="entry name" value="ScsC_N"/>
    <property type="match status" value="1"/>
</dbReference>
<keyword evidence="3" id="KW-1015">Disulfide bond</keyword>
<dbReference type="AlphaFoldDB" id="A0A7X0MSH9"/>
<dbReference type="InterPro" id="IPR036249">
    <property type="entry name" value="Thioredoxin-like_sf"/>
</dbReference>
<accession>A0A7X0MSH9</accession>
<feature type="domain" description="Thioredoxin" evidence="6">
    <location>
        <begin position="19"/>
        <end position="250"/>
    </location>
</feature>
<dbReference type="RefSeq" id="WP_184654943.1">
    <property type="nucleotide sequence ID" value="NZ_JACHBU010000004.1"/>
</dbReference>
<dbReference type="PANTHER" id="PTHR13887">
    <property type="entry name" value="GLUTATHIONE S-TRANSFERASE KAPPA"/>
    <property type="match status" value="1"/>
</dbReference>
<feature type="chain" id="PRO_5030560666" evidence="5">
    <location>
        <begin position="30"/>
        <end position="256"/>
    </location>
</feature>
<proteinExistence type="predicted"/>
<dbReference type="GO" id="GO:0016853">
    <property type="term" value="F:isomerase activity"/>
    <property type="evidence" value="ECO:0007669"/>
    <property type="project" value="UniProtKB-KW"/>
</dbReference>
<sequence length="256" mass="27673">MTRLLNPILKTLAAGSMLAATAFAVPAFALDDQQKKEMGEFIREYLIQNPEVMIEVQNALEAKQQNQRVDQSTKAVAANKEAIFASPTDITLGNPKGDVTVVEFFDYNCGYCKHALADMDTILKKDKNVRFVLKEFPILGPDSIAAHKVANAVRLVAPTKYAEFHRTLLGNREHASEETALSVATALGIDGAALRKSMKDNPNDDLVRQAYQLATAIGITGTPTYVVGDEAVFGAVGLDTIEEKVANVRACGKASC</sequence>
<dbReference type="EMBL" id="JACHBU010000004">
    <property type="protein sequence ID" value="MBB6509386.1"/>
    <property type="molecule type" value="Genomic_DNA"/>
</dbReference>
<dbReference type="Pfam" id="PF01323">
    <property type="entry name" value="DSBA"/>
    <property type="match status" value="1"/>
</dbReference>
<dbReference type="GO" id="GO:0016491">
    <property type="term" value="F:oxidoreductase activity"/>
    <property type="evidence" value="ECO:0007669"/>
    <property type="project" value="UniProtKB-KW"/>
</dbReference>
<dbReference type="InterPro" id="IPR041205">
    <property type="entry name" value="ScsC_N"/>
</dbReference>
<dbReference type="SUPFAM" id="SSF52833">
    <property type="entry name" value="Thioredoxin-like"/>
    <property type="match status" value="1"/>
</dbReference>
<dbReference type="Gene3D" id="3.40.30.10">
    <property type="entry name" value="Glutaredoxin"/>
    <property type="match status" value="1"/>
</dbReference>
<keyword evidence="8" id="KW-1185">Reference proteome</keyword>
<keyword evidence="1 5" id="KW-0732">Signal</keyword>